<dbReference type="Proteomes" id="UP001139971">
    <property type="component" value="Unassembled WGS sequence"/>
</dbReference>
<keyword evidence="7" id="KW-0479">Metal-binding</keyword>
<dbReference type="GO" id="GO:0001510">
    <property type="term" value="P:RNA methylation"/>
    <property type="evidence" value="ECO:0007669"/>
    <property type="project" value="InterPro"/>
</dbReference>
<gene>
    <name evidence="15" type="ORF">OD750_012590</name>
</gene>
<dbReference type="CDD" id="cd02440">
    <property type="entry name" value="AdoMet_MTases"/>
    <property type="match status" value="1"/>
</dbReference>
<organism evidence="15 16">
    <name type="scientific">Tahibacter soli</name>
    <dbReference type="NCBI Taxonomy" id="2983605"/>
    <lineage>
        <taxon>Bacteria</taxon>
        <taxon>Pseudomonadati</taxon>
        <taxon>Pseudomonadota</taxon>
        <taxon>Gammaproteobacteria</taxon>
        <taxon>Lysobacterales</taxon>
        <taxon>Rhodanobacteraceae</taxon>
        <taxon>Tahibacter</taxon>
    </lineage>
</organism>
<dbReference type="NCBIfam" id="TIGR04074">
    <property type="entry name" value="bacter_Hen1"/>
    <property type="match status" value="1"/>
</dbReference>
<dbReference type="Gene3D" id="3.40.50.150">
    <property type="entry name" value="Vaccinia Virus protein VP39"/>
    <property type="match status" value="1"/>
</dbReference>
<dbReference type="InterPro" id="IPR026610">
    <property type="entry name" value="Hen1"/>
</dbReference>
<dbReference type="EMBL" id="JAOVZO020000017">
    <property type="protein sequence ID" value="MDC8013374.1"/>
    <property type="molecule type" value="Genomic_DNA"/>
</dbReference>
<protein>
    <recommendedName>
        <fullName evidence="3">Small RNA 2'-O-methyltransferase</fullName>
        <ecNumber evidence="11">2.1.1.386</ecNumber>
    </recommendedName>
</protein>
<evidence type="ECO:0000256" key="4">
    <source>
        <dbReference type="ARBA" id="ARBA00022603"/>
    </source>
</evidence>
<evidence type="ECO:0000259" key="14">
    <source>
        <dbReference type="Pfam" id="PF12623"/>
    </source>
</evidence>
<dbReference type="GO" id="GO:0003723">
    <property type="term" value="F:RNA binding"/>
    <property type="evidence" value="ECO:0007669"/>
    <property type="project" value="UniProtKB-KW"/>
</dbReference>
<sequence length="463" mass="51523">MLLSIATRHPPATDLGFLLAKHPDRLQTFDLAFGEAHVFYPHADADYCEAALLVEVDPIALVRGRGDGGGPLSQYVNDRPYVASSFLSVALSRVFGTALNGDSKSRPELAASAIALDAQVPVLRCRAGEDMIRRCFEPLGYAVDVERLPLDAQFPEWGESDYYRLKLSGTVRLSELLRHLYVLLPALDGDKHYYVGDDEVDKLVDKAAAWLPAHPEREWIALRYLKKRRSLARAALARLIDVDEDDVETAEIAREESEARIERPLSLNDQRMNAVVAALRAAGATSVLDLGCGEGRLLGRLLDDARFARIVGADVSPLVLERAAERLKLDRLAPLKRARIELVHGSLTYRDARFAGFDAACAIEVIEHIDASRLDAFERVLFEHAQPRTIVLTTPNVEYNAKFETLPAGRMRHPDHRFEWTRAEFRAWAEGAAARHGYRVEFLPVGEEDAALGPPTQMGVFTR</sequence>
<dbReference type="RefSeq" id="WP_263545583.1">
    <property type="nucleotide sequence ID" value="NZ_JAOVZO020000017.1"/>
</dbReference>
<dbReference type="Pfam" id="PF12623">
    <property type="entry name" value="Hen1_L"/>
    <property type="match status" value="1"/>
</dbReference>
<keyword evidence="10" id="KW-0943">RNA-mediated gene silencing</keyword>
<evidence type="ECO:0000256" key="5">
    <source>
        <dbReference type="ARBA" id="ARBA00022679"/>
    </source>
</evidence>
<keyword evidence="6" id="KW-0949">S-adenosyl-L-methionine</keyword>
<evidence type="ECO:0000256" key="10">
    <source>
        <dbReference type="ARBA" id="ARBA00023158"/>
    </source>
</evidence>
<dbReference type="Gene3D" id="3.30.1610.20">
    <property type="entry name" value="Hen1, N-terminal domain"/>
    <property type="match status" value="1"/>
</dbReference>
<dbReference type="EC" id="2.1.1.386" evidence="11"/>
<dbReference type="PANTHER" id="PTHR21404">
    <property type="entry name" value="HEN1"/>
    <property type="match status" value="1"/>
</dbReference>
<evidence type="ECO:0000256" key="1">
    <source>
        <dbReference type="ARBA" id="ARBA00001946"/>
    </source>
</evidence>
<comment type="similarity">
    <text evidence="2">Belongs to the methyltransferase superfamily. HEN1 family.</text>
</comment>
<evidence type="ECO:0000256" key="12">
    <source>
        <dbReference type="ARBA" id="ARBA00048418"/>
    </source>
</evidence>
<evidence type="ECO:0000256" key="8">
    <source>
        <dbReference type="ARBA" id="ARBA00022842"/>
    </source>
</evidence>
<dbReference type="InterPro" id="IPR013217">
    <property type="entry name" value="Methyltransf_12"/>
</dbReference>
<evidence type="ECO:0000256" key="2">
    <source>
        <dbReference type="ARBA" id="ARBA00009026"/>
    </source>
</evidence>
<feature type="domain" description="Hen1 N-terminal" evidence="14">
    <location>
        <begin position="1"/>
        <end position="239"/>
    </location>
</feature>
<evidence type="ECO:0000259" key="13">
    <source>
        <dbReference type="Pfam" id="PF08242"/>
    </source>
</evidence>
<accession>A0A9X3YJ77</accession>
<keyword evidence="16" id="KW-1185">Reference proteome</keyword>
<dbReference type="GO" id="GO:0031047">
    <property type="term" value="P:regulatory ncRNA-mediated gene silencing"/>
    <property type="evidence" value="ECO:0007669"/>
    <property type="project" value="UniProtKB-KW"/>
</dbReference>
<dbReference type="AlphaFoldDB" id="A0A9X3YJ77"/>
<dbReference type="PANTHER" id="PTHR21404:SF3">
    <property type="entry name" value="SMALL RNA 2'-O-METHYLTRANSFERASE"/>
    <property type="match status" value="1"/>
</dbReference>
<dbReference type="InterPro" id="IPR038546">
    <property type="entry name" value="Hen1_N_sf"/>
</dbReference>
<dbReference type="SUPFAM" id="SSF53335">
    <property type="entry name" value="S-adenosyl-L-methionine-dependent methyltransferases"/>
    <property type="match status" value="1"/>
</dbReference>
<reference evidence="15" key="1">
    <citation type="submission" date="2023-02" db="EMBL/GenBank/DDBJ databases">
        <title>Tahibacter soli sp. nov. isolated from soil.</title>
        <authorList>
            <person name="Baek J.H."/>
            <person name="Lee J.K."/>
            <person name="Choi D.G."/>
            <person name="Jeon C.O."/>
        </authorList>
    </citation>
    <scope>NUCLEOTIDE SEQUENCE</scope>
    <source>
        <strain evidence="15">BL</strain>
    </source>
</reference>
<dbReference type="GO" id="GO:0090486">
    <property type="term" value="F:small RNA 2'-O-methyltransferase activity"/>
    <property type="evidence" value="ECO:0007669"/>
    <property type="project" value="UniProtKB-EC"/>
</dbReference>
<evidence type="ECO:0000313" key="16">
    <source>
        <dbReference type="Proteomes" id="UP001139971"/>
    </source>
</evidence>
<evidence type="ECO:0000256" key="6">
    <source>
        <dbReference type="ARBA" id="ARBA00022691"/>
    </source>
</evidence>
<dbReference type="InterPro" id="IPR029063">
    <property type="entry name" value="SAM-dependent_MTases_sf"/>
</dbReference>
<evidence type="ECO:0000256" key="3">
    <source>
        <dbReference type="ARBA" id="ARBA00021330"/>
    </source>
</evidence>
<keyword evidence="5" id="KW-0808">Transferase</keyword>
<keyword evidence="4" id="KW-0489">Methyltransferase</keyword>
<name>A0A9X3YJ77_9GAMM</name>
<evidence type="ECO:0000256" key="11">
    <source>
        <dbReference type="ARBA" id="ARBA00035025"/>
    </source>
</evidence>
<comment type="catalytic activity">
    <reaction evidence="12">
        <text>small RNA 3'-end nucleotide + S-adenosyl-L-methionine = small RNA 3'-end 2'-O-methylnucleotide + S-adenosyl-L-homocysteine + H(+)</text>
        <dbReference type="Rhea" id="RHEA:37887"/>
        <dbReference type="Rhea" id="RHEA-COMP:10415"/>
        <dbReference type="Rhea" id="RHEA-COMP:10416"/>
        <dbReference type="ChEBI" id="CHEBI:15378"/>
        <dbReference type="ChEBI" id="CHEBI:57856"/>
        <dbReference type="ChEBI" id="CHEBI:59789"/>
        <dbReference type="ChEBI" id="CHEBI:74896"/>
        <dbReference type="ChEBI" id="CHEBI:74898"/>
        <dbReference type="EC" id="2.1.1.386"/>
    </reaction>
</comment>
<keyword evidence="9" id="KW-0694">RNA-binding</keyword>
<evidence type="ECO:0000256" key="9">
    <source>
        <dbReference type="ARBA" id="ARBA00022884"/>
    </source>
</evidence>
<dbReference type="InterPro" id="IPR024026">
    <property type="entry name" value="3'-RNA_MeTfrase_Hen1_bac"/>
</dbReference>
<dbReference type="InterPro" id="IPR024740">
    <property type="entry name" value="Hen1_N"/>
</dbReference>
<evidence type="ECO:0000256" key="7">
    <source>
        <dbReference type="ARBA" id="ARBA00022723"/>
    </source>
</evidence>
<comment type="caution">
    <text evidence="15">The sequence shown here is derived from an EMBL/GenBank/DDBJ whole genome shotgun (WGS) entry which is preliminary data.</text>
</comment>
<dbReference type="GO" id="GO:0046872">
    <property type="term" value="F:metal ion binding"/>
    <property type="evidence" value="ECO:0007669"/>
    <property type="project" value="UniProtKB-KW"/>
</dbReference>
<proteinExistence type="inferred from homology"/>
<feature type="domain" description="Methyltransferase type 12" evidence="13">
    <location>
        <begin position="288"/>
        <end position="380"/>
    </location>
</feature>
<comment type="cofactor">
    <cofactor evidence="1">
        <name>Mg(2+)</name>
        <dbReference type="ChEBI" id="CHEBI:18420"/>
    </cofactor>
</comment>
<dbReference type="Pfam" id="PF08242">
    <property type="entry name" value="Methyltransf_12"/>
    <property type="match status" value="1"/>
</dbReference>
<keyword evidence="8" id="KW-0460">Magnesium</keyword>
<evidence type="ECO:0000313" key="15">
    <source>
        <dbReference type="EMBL" id="MDC8013374.1"/>
    </source>
</evidence>